<dbReference type="AlphaFoldDB" id="A0A3L9YV57"/>
<dbReference type="PANTHER" id="PTHR31435">
    <property type="entry name" value="PROTEIN NATD1"/>
    <property type="match status" value="1"/>
</dbReference>
<evidence type="ECO:0000313" key="2">
    <source>
        <dbReference type="EMBL" id="RMA64403.1"/>
    </source>
</evidence>
<evidence type="ECO:0000259" key="1">
    <source>
        <dbReference type="PROSITE" id="PS51729"/>
    </source>
</evidence>
<dbReference type="OrthoDB" id="1120671at2"/>
<organism evidence="2 3">
    <name type="scientific">Ulvibacter antarcticus</name>
    <dbReference type="NCBI Taxonomy" id="442714"/>
    <lineage>
        <taxon>Bacteria</taxon>
        <taxon>Pseudomonadati</taxon>
        <taxon>Bacteroidota</taxon>
        <taxon>Flavobacteriia</taxon>
        <taxon>Flavobacteriales</taxon>
        <taxon>Flavobacteriaceae</taxon>
        <taxon>Ulvibacter</taxon>
    </lineage>
</organism>
<comment type="caution">
    <text evidence="2">The sequence shown here is derived from an EMBL/GenBank/DDBJ whole genome shotgun (WGS) entry which is preliminary data.</text>
</comment>
<evidence type="ECO:0000313" key="3">
    <source>
        <dbReference type="Proteomes" id="UP000271339"/>
    </source>
</evidence>
<accession>A0A3L9YV57</accession>
<dbReference type="PANTHER" id="PTHR31435:SF10">
    <property type="entry name" value="BSR4717 PROTEIN"/>
    <property type="match status" value="1"/>
</dbReference>
<protein>
    <recommendedName>
        <fullName evidence="1">N-acetyltransferase domain-containing protein</fullName>
    </recommendedName>
</protein>
<dbReference type="InterPro" id="IPR016181">
    <property type="entry name" value="Acyl_CoA_acyltransferase"/>
</dbReference>
<dbReference type="RefSeq" id="WP_121906851.1">
    <property type="nucleotide sequence ID" value="NZ_REFC01000012.1"/>
</dbReference>
<proteinExistence type="predicted"/>
<feature type="domain" description="N-acetyltransferase" evidence="1">
    <location>
        <begin position="13"/>
        <end position="98"/>
    </location>
</feature>
<dbReference type="EMBL" id="REFC01000012">
    <property type="protein sequence ID" value="RMA64403.1"/>
    <property type="molecule type" value="Genomic_DNA"/>
</dbReference>
<dbReference type="InterPro" id="IPR045057">
    <property type="entry name" value="Gcn5-rel_NAT"/>
</dbReference>
<dbReference type="SUPFAM" id="SSF55729">
    <property type="entry name" value="Acyl-CoA N-acyltransferases (Nat)"/>
    <property type="match status" value="1"/>
</dbReference>
<name>A0A3L9YV57_9FLAO</name>
<dbReference type="Gene3D" id="3.40.630.30">
    <property type="match status" value="1"/>
</dbReference>
<sequence>MNSKLKLEELEIVHDKANNRYTMMVEGATARVNYELKNDKMYLVYSEVPLSLRGKGIGKVLVEKTFEKLTQEGHSAVAVCGYVKSVAANSEKWSKIIG</sequence>
<dbReference type="InterPro" id="IPR031165">
    <property type="entry name" value="GNAT_YJDJ"/>
</dbReference>
<keyword evidence="3" id="KW-1185">Reference proteome</keyword>
<dbReference type="Proteomes" id="UP000271339">
    <property type="component" value="Unassembled WGS sequence"/>
</dbReference>
<dbReference type="PROSITE" id="PS51729">
    <property type="entry name" value="GNAT_YJDJ"/>
    <property type="match status" value="1"/>
</dbReference>
<dbReference type="Pfam" id="PF14542">
    <property type="entry name" value="Acetyltransf_CG"/>
    <property type="match status" value="1"/>
</dbReference>
<gene>
    <name evidence="2" type="ORF">BXY75_1278</name>
</gene>
<reference evidence="2 3" key="1">
    <citation type="submission" date="2018-10" db="EMBL/GenBank/DDBJ databases">
        <title>Genomic Encyclopedia of Archaeal and Bacterial Type Strains, Phase II (KMG-II): from individual species to whole genera.</title>
        <authorList>
            <person name="Goeker M."/>
        </authorList>
    </citation>
    <scope>NUCLEOTIDE SEQUENCE [LARGE SCALE GENOMIC DNA]</scope>
    <source>
        <strain evidence="2 3">DSM 23424</strain>
    </source>
</reference>